<evidence type="ECO:0000256" key="3">
    <source>
        <dbReference type="ARBA" id="ARBA00022801"/>
    </source>
</evidence>
<dbReference type="PANTHER" id="PTHR21661:SF35">
    <property type="entry name" value="EPOXIDE HYDROLASE"/>
    <property type="match status" value="1"/>
</dbReference>
<evidence type="ECO:0000256" key="2">
    <source>
        <dbReference type="ARBA" id="ARBA00022797"/>
    </source>
</evidence>
<reference evidence="5" key="1">
    <citation type="submission" date="2018-05" db="EMBL/GenBank/DDBJ databases">
        <authorList>
            <person name="Lanie J.A."/>
            <person name="Ng W.-L."/>
            <person name="Kazmierczak K.M."/>
            <person name="Andrzejewski T.M."/>
            <person name="Davidsen T.M."/>
            <person name="Wayne K.J."/>
            <person name="Tettelin H."/>
            <person name="Glass J.I."/>
            <person name="Rusch D."/>
            <person name="Podicherti R."/>
            <person name="Tsui H.-C.T."/>
            <person name="Winkler M.E."/>
        </authorList>
    </citation>
    <scope>NUCLEOTIDE SEQUENCE</scope>
</reference>
<organism evidence="5">
    <name type="scientific">marine metagenome</name>
    <dbReference type="NCBI Taxonomy" id="408172"/>
    <lineage>
        <taxon>unclassified sequences</taxon>
        <taxon>metagenomes</taxon>
        <taxon>ecological metagenomes</taxon>
    </lineage>
</organism>
<keyword evidence="2" id="KW-0058">Aromatic hydrocarbons catabolism</keyword>
<gene>
    <name evidence="5" type="ORF">METZ01_LOCUS25991</name>
</gene>
<evidence type="ECO:0000313" key="5">
    <source>
        <dbReference type="EMBL" id="SUZ73137.1"/>
    </source>
</evidence>
<sequence length="387" mass="42890">VAQTPHVEPFTISVSDAQIADLRRRLADTRWPDQLPGTGWDYGCDLAWLRDLASYWADGFDWRAAEARLNSMDQVVTTIDGQRIHAIHQRSPEPDALPLLISHGWPGSVVEFLGVIGPLADPAAHGGDPADAFHVIAPSLPGYGWSGPTTERGWGVGRTAMAFVELADRLGYVRYGVQGGDWGSMVSRQVAAAAPDRVVGCHVNMFAGGPPGHDDDFDDVTVTEQRLMDRGTWYMAEDNGYFRIQETRPQTLGTGLNDSPAGLLSWIGEKFHGWVDHDGDPLDVVDRDQVLANVSTYWFTGTINSSTRMYFETMKALARGEVLAEDPEVPLGVSAFPAELFMSRRRWVEATHNVTFWREHDRGGHFAAMERPEALVADVREFFRGLR</sequence>
<dbReference type="PANTHER" id="PTHR21661">
    <property type="entry name" value="EPOXIDE HYDROLASE 1-RELATED"/>
    <property type="match status" value="1"/>
</dbReference>
<comment type="similarity">
    <text evidence="1">Belongs to the peptidase S33 family.</text>
</comment>
<feature type="non-terminal residue" evidence="5">
    <location>
        <position position="1"/>
    </location>
</feature>
<proteinExistence type="inferred from homology"/>
<dbReference type="GO" id="GO:0097176">
    <property type="term" value="P:epoxide metabolic process"/>
    <property type="evidence" value="ECO:0007669"/>
    <property type="project" value="TreeGrafter"/>
</dbReference>
<dbReference type="AlphaFoldDB" id="A0A381Q4W8"/>
<keyword evidence="3" id="KW-0378">Hydrolase</keyword>
<accession>A0A381Q4W8</accession>
<dbReference type="InterPro" id="IPR000639">
    <property type="entry name" value="Epox_hydrolase-like"/>
</dbReference>
<dbReference type="InterPro" id="IPR010497">
    <property type="entry name" value="Epoxide_hydro_N"/>
</dbReference>
<dbReference type="Gene3D" id="3.40.50.1820">
    <property type="entry name" value="alpha/beta hydrolase"/>
    <property type="match status" value="1"/>
</dbReference>
<dbReference type="PRINTS" id="PR00412">
    <property type="entry name" value="EPOXHYDRLASE"/>
</dbReference>
<evidence type="ECO:0000256" key="1">
    <source>
        <dbReference type="ARBA" id="ARBA00010088"/>
    </source>
</evidence>
<evidence type="ECO:0000259" key="4">
    <source>
        <dbReference type="Pfam" id="PF06441"/>
    </source>
</evidence>
<dbReference type="EMBL" id="UINC01001169">
    <property type="protein sequence ID" value="SUZ73137.1"/>
    <property type="molecule type" value="Genomic_DNA"/>
</dbReference>
<protein>
    <recommendedName>
        <fullName evidence="4">Epoxide hydrolase N-terminal domain-containing protein</fullName>
    </recommendedName>
</protein>
<name>A0A381Q4W8_9ZZZZ</name>
<dbReference type="Pfam" id="PF06441">
    <property type="entry name" value="EHN"/>
    <property type="match status" value="1"/>
</dbReference>
<dbReference type="InterPro" id="IPR016292">
    <property type="entry name" value="Epoxide_hydrolase"/>
</dbReference>
<dbReference type="InterPro" id="IPR029058">
    <property type="entry name" value="AB_hydrolase_fold"/>
</dbReference>
<dbReference type="SUPFAM" id="SSF53474">
    <property type="entry name" value="alpha/beta-Hydrolases"/>
    <property type="match status" value="1"/>
</dbReference>
<feature type="domain" description="Epoxide hydrolase N-terminal" evidence="4">
    <location>
        <begin position="7"/>
        <end position="112"/>
    </location>
</feature>
<dbReference type="PIRSF" id="PIRSF001112">
    <property type="entry name" value="Epoxide_hydrolase"/>
    <property type="match status" value="1"/>
</dbReference>
<dbReference type="GO" id="GO:0004301">
    <property type="term" value="F:epoxide hydrolase activity"/>
    <property type="evidence" value="ECO:0007669"/>
    <property type="project" value="TreeGrafter"/>
</dbReference>